<comment type="caution">
    <text evidence="2">The sequence shown here is derived from an EMBL/GenBank/DDBJ whole genome shotgun (WGS) entry which is preliminary data.</text>
</comment>
<feature type="region of interest" description="Disordered" evidence="1">
    <location>
        <begin position="442"/>
        <end position="487"/>
    </location>
</feature>
<protein>
    <recommendedName>
        <fullName evidence="4">Glycosyl transferase family 1 domain-containing protein</fullName>
    </recommendedName>
</protein>
<evidence type="ECO:0000256" key="1">
    <source>
        <dbReference type="SAM" id="MobiDB-lite"/>
    </source>
</evidence>
<dbReference type="SUPFAM" id="SSF53756">
    <property type="entry name" value="UDP-Glycosyltransferase/glycogen phosphorylase"/>
    <property type="match status" value="1"/>
</dbReference>
<reference evidence="3" key="1">
    <citation type="journal article" date="2019" name="Int. J. Syst. Evol. Microbiol.">
        <title>The Global Catalogue of Microorganisms (GCM) 10K type strain sequencing project: providing services to taxonomists for standard genome sequencing and annotation.</title>
        <authorList>
            <consortium name="The Broad Institute Genomics Platform"/>
            <consortium name="The Broad Institute Genome Sequencing Center for Infectious Disease"/>
            <person name="Wu L."/>
            <person name="Ma J."/>
        </authorList>
    </citation>
    <scope>NUCLEOTIDE SEQUENCE [LARGE SCALE GENOMIC DNA]</scope>
    <source>
        <strain evidence="3">CGMCC 4.7304</strain>
    </source>
</reference>
<dbReference type="RefSeq" id="WP_344147287.1">
    <property type="nucleotide sequence ID" value="NZ_BAAAQI010000020.1"/>
</dbReference>
<accession>A0ABV9SIL1</accession>
<gene>
    <name evidence="2" type="ORF">ACFPCZ_10710</name>
</gene>
<feature type="compositionally biased region" description="Low complexity" evidence="1">
    <location>
        <begin position="464"/>
        <end position="487"/>
    </location>
</feature>
<keyword evidence="3" id="KW-1185">Reference proteome</keyword>
<evidence type="ECO:0000313" key="2">
    <source>
        <dbReference type="EMBL" id="MFC4867101.1"/>
    </source>
</evidence>
<dbReference type="Proteomes" id="UP001595858">
    <property type="component" value="Unassembled WGS sequence"/>
</dbReference>
<dbReference type="Gene3D" id="3.40.50.2000">
    <property type="entry name" value="Glycogen Phosphorylase B"/>
    <property type="match status" value="2"/>
</dbReference>
<evidence type="ECO:0008006" key="4">
    <source>
        <dbReference type="Google" id="ProtNLM"/>
    </source>
</evidence>
<proteinExistence type="predicted"/>
<organism evidence="2 3">
    <name type="scientific">Streptomonospora arabica</name>
    <dbReference type="NCBI Taxonomy" id="412417"/>
    <lineage>
        <taxon>Bacteria</taxon>
        <taxon>Bacillati</taxon>
        <taxon>Actinomycetota</taxon>
        <taxon>Actinomycetes</taxon>
        <taxon>Streptosporangiales</taxon>
        <taxon>Nocardiopsidaceae</taxon>
        <taxon>Streptomonospora</taxon>
    </lineage>
</organism>
<evidence type="ECO:0000313" key="3">
    <source>
        <dbReference type="Proteomes" id="UP001595858"/>
    </source>
</evidence>
<dbReference type="EMBL" id="JBHSIY010000008">
    <property type="protein sequence ID" value="MFC4867101.1"/>
    <property type="molecule type" value="Genomic_DNA"/>
</dbReference>
<sequence>MPSSSPERGTERPLEVLFVADLSGRSKGMGGVPVVSGEITRAMAEQPGVNVSLLTVGDTEDHGQARILRIPPTGDWEAVRLRDIAENGTPADVPGMPDPDTWRPDWIYGHSRYSGPAAMNLRRRWYPEANLGHYVHMPIERYAEIQGRPPEDIARLVAFEREVVAEAQHVVGIGPLLTSVGRDLAAGSDPVPALHEAIPGHPRGGEALTPAAPGGRPLHILFTGRRDDIKGYEDLLAALRELNERGVDFRLRVRGFPEDAIAAESPSAAAAIGAEGMTEHLPYTTRQAELDADDAWADMKVGPSKAEGYGVTQADGLWRGLPTLVNAESGIAMFMSDPHRVPADIGSAFIVADLGLTGADRAGAWSAAIARVAADHGRHAELAARMREVMSDYSWQHTASAQLESMRRFELGSRGHTIQGPGGVLLGEDGRRLPTAREMRASRAMGPGALAADYPAGPRPPAPGTGAADSAASGRAPAPGQAARRKL</sequence>
<dbReference type="Pfam" id="PF20706">
    <property type="entry name" value="GT4-conflict"/>
    <property type="match status" value="1"/>
</dbReference>
<name>A0ABV9SIL1_9ACTN</name>